<evidence type="ECO:0000256" key="1">
    <source>
        <dbReference type="SAM" id="MobiDB-lite"/>
    </source>
</evidence>
<protein>
    <submittedName>
        <fullName evidence="2">Uncharacterized protein</fullName>
    </submittedName>
</protein>
<name>A0ABD1DS95_CULPP</name>
<accession>A0ABD1DS95</accession>
<comment type="caution">
    <text evidence="2">The sequence shown here is derived from an EMBL/GenBank/DDBJ whole genome shotgun (WGS) entry which is preliminary data.</text>
</comment>
<proteinExistence type="predicted"/>
<evidence type="ECO:0000313" key="2">
    <source>
        <dbReference type="EMBL" id="KAL1402467.1"/>
    </source>
</evidence>
<dbReference type="Proteomes" id="UP001562425">
    <property type="component" value="Unassembled WGS sequence"/>
</dbReference>
<evidence type="ECO:0000313" key="3">
    <source>
        <dbReference type="Proteomes" id="UP001562425"/>
    </source>
</evidence>
<reference evidence="2 3" key="1">
    <citation type="submission" date="2024-05" db="EMBL/GenBank/DDBJ databases">
        <title>Culex pipiens pipiens assembly and annotation.</title>
        <authorList>
            <person name="Alout H."/>
            <person name="Durand T."/>
        </authorList>
    </citation>
    <scope>NUCLEOTIDE SEQUENCE [LARGE SCALE GENOMIC DNA]</scope>
    <source>
        <strain evidence="2">HA-2024</strain>
        <tissue evidence="2">Whole body</tissue>
    </source>
</reference>
<dbReference type="EMBL" id="JBEHCU010002943">
    <property type="protein sequence ID" value="KAL1402467.1"/>
    <property type="molecule type" value="Genomic_DNA"/>
</dbReference>
<sequence length="118" mass="12884">MAICSSKQHVVSTSTVAGTSVWPGRGQLHAEPPNRRAMDRQGGANNIRSQSARLDWLKTLEKLACEEPREVGSKMDQLVHFCTRKTTSSMLKKSKGGHSEDVVQACRVKVGTGLLCFS</sequence>
<keyword evidence="3" id="KW-1185">Reference proteome</keyword>
<feature type="region of interest" description="Disordered" evidence="1">
    <location>
        <begin position="16"/>
        <end position="45"/>
    </location>
</feature>
<dbReference type="AlphaFoldDB" id="A0ABD1DS95"/>
<organism evidence="2 3">
    <name type="scientific">Culex pipiens pipiens</name>
    <name type="common">Northern house mosquito</name>
    <dbReference type="NCBI Taxonomy" id="38569"/>
    <lineage>
        <taxon>Eukaryota</taxon>
        <taxon>Metazoa</taxon>
        <taxon>Ecdysozoa</taxon>
        <taxon>Arthropoda</taxon>
        <taxon>Hexapoda</taxon>
        <taxon>Insecta</taxon>
        <taxon>Pterygota</taxon>
        <taxon>Neoptera</taxon>
        <taxon>Endopterygota</taxon>
        <taxon>Diptera</taxon>
        <taxon>Nematocera</taxon>
        <taxon>Culicoidea</taxon>
        <taxon>Culicidae</taxon>
        <taxon>Culicinae</taxon>
        <taxon>Culicini</taxon>
        <taxon>Culex</taxon>
        <taxon>Culex</taxon>
    </lineage>
</organism>
<gene>
    <name evidence="2" type="ORF">pipiens_019742</name>
</gene>